<dbReference type="AlphaFoldDB" id="U4LQ62"/>
<dbReference type="Proteomes" id="UP000018144">
    <property type="component" value="Unassembled WGS sequence"/>
</dbReference>
<reference evidence="3 4" key="1">
    <citation type="journal article" date="2013" name="PLoS Genet.">
        <title>The genome and development-dependent transcriptomes of Pyronema confluens: a window into fungal evolution.</title>
        <authorList>
            <person name="Traeger S."/>
            <person name="Altegoer F."/>
            <person name="Freitag M."/>
            <person name="Gabaldon T."/>
            <person name="Kempken F."/>
            <person name="Kumar A."/>
            <person name="Marcet-Houben M."/>
            <person name="Poggeler S."/>
            <person name="Stajich J.E."/>
            <person name="Nowrousian M."/>
        </authorList>
    </citation>
    <scope>NUCLEOTIDE SEQUENCE [LARGE SCALE GENOMIC DNA]</scope>
    <source>
        <strain evidence="4">CBS 100304</strain>
        <tissue evidence="3">Vegetative mycelium</tissue>
    </source>
</reference>
<organism evidence="3 4">
    <name type="scientific">Pyronema omphalodes (strain CBS 100304)</name>
    <name type="common">Pyronema confluens</name>
    <dbReference type="NCBI Taxonomy" id="1076935"/>
    <lineage>
        <taxon>Eukaryota</taxon>
        <taxon>Fungi</taxon>
        <taxon>Dikarya</taxon>
        <taxon>Ascomycota</taxon>
        <taxon>Pezizomycotina</taxon>
        <taxon>Pezizomycetes</taxon>
        <taxon>Pezizales</taxon>
        <taxon>Pyronemataceae</taxon>
        <taxon>Pyronema</taxon>
    </lineage>
</organism>
<evidence type="ECO:0000313" key="4">
    <source>
        <dbReference type="Proteomes" id="UP000018144"/>
    </source>
</evidence>
<keyword evidence="2" id="KW-1133">Transmembrane helix</keyword>
<protein>
    <submittedName>
        <fullName evidence="3">Uncharacterized protein</fullName>
    </submittedName>
</protein>
<feature type="transmembrane region" description="Helical" evidence="2">
    <location>
        <begin position="247"/>
        <end position="267"/>
    </location>
</feature>
<feature type="transmembrane region" description="Helical" evidence="2">
    <location>
        <begin position="279"/>
        <end position="297"/>
    </location>
</feature>
<keyword evidence="2" id="KW-0472">Membrane</keyword>
<keyword evidence="4" id="KW-1185">Reference proteome</keyword>
<accession>U4LQ62</accession>
<evidence type="ECO:0000313" key="3">
    <source>
        <dbReference type="EMBL" id="CCX17411.1"/>
    </source>
</evidence>
<name>U4LQ62_PYROM</name>
<proteinExistence type="predicted"/>
<evidence type="ECO:0000256" key="2">
    <source>
        <dbReference type="SAM" id="Phobius"/>
    </source>
</evidence>
<sequence length="305" mass="34321">MIGWRVITGTLPGSEKNLTFATVSEHVKQTHKTTLNPRSVSYSDQLSRPPPPFSTSRNTCMPNRLFEFDALDMAEKGAIRLQLPAASADSEQVQQFLKQVLLLIGTDPEIADGICASWEGDSERLRSTTKELLTELPGGAGATSYAISAVVQSLVALEVEQEIESSDDATRENAVVTAVPEKKGKSVSEGDKDQHKMPDWMSYIPFVLWLHMILYQTNLCIRDVEFSNTPEAWQNCANAWIKLMTYLPLYMLICAILTTWGLPWVIRKYDGGGEVTKRVMRWTPKVVWASTVLWWLFKEDPDYSK</sequence>
<feature type="compositionally biased region" description="Polar residues" evidence="1">
    <location>
        <begin position="32"/>
        <end position="46"/>
    </location>
</feature>
<dbReference type="EMBL" id="HF936646">
    <property type="protein sequence ID" value="CCX17411.1"/>
    <property type="molecule type" value="Genomic_DNA"/>
</dbReference>
<evidence type="ECO:0000256" key="1">
    <source>
        <dbReference type="SAM" id="MobiDB-lite"/>
    </source>
</evidence>
<keyword evidence="2" id="KW-0812">Transmembrane</keyword>
<gene>
    <name evidence="3" type="ORF">PCON_04415</name>
</gene>
<feature type="region of interest" description="Disordered" evidence="1">
    <location>
        <begin position="29"/>
        <end position="57"/>
    </location>
</feature>